<reference evidence="2" key="1">
    <citation type="submission" date="2021-03" db="EMBL/GenBank/DDBJ databases">
        <title>Draft genome sequence of rust myrtle Austropuccinia psidii MF-1, a brazilian biotype.</title>
        <authorList>
            <person name="Quecine M.C."/>
            <person name="Pachon D.M.R."/>
            <person name="Bonatelli M.L."/>
            <person name="Correr F.H."/>
            <person name="Franceschini L.M."/>
            <person name="Leite T.F."/>
            <person name="Margarido G.R.A."/>
            <person name="Almeida C.A."/>
            <person name="Ferrarezi J.A."/>
            <person name="Labate C.A."/>
        </authorList>
    </citation>
    <scope>NUCLEOTIDE SEQUENCE</scope>
    <source>
        <strain evidence="2">MF-1</strain>
    </source>
</reference>
<dbReference type="OrthoDB" id="2500664at2759"/>
<keyword evidence="3" id="KW-1185">Reference proteome</keyword>
<dbReference type="AlphaFoldDB" id="A0A9Q3BR00"/>
<accession>A0A9Q3BR00</accession>
<feature type="signal peptide" evidence="1">
    <location>
        <begin position="1"/>
        <end position="20"/>
    </location>
</feature>
<gene>
    <name evidence="2" type="ORF">O181_010416</name>
</gene>
<name>A0A9Q3BR00_9BASI</name>
<protein>
    <submittedName>
        <fullName evidence="2">Uncharacterized protein</fullName>
    </submittedName>
</protein>
<sequence>MFHRIQRACLFLLLASLVLADVPPNRQDISASANPSSRLEVTTDSRGGLSSSFNLALHDPSLAIAVTGGHPEISCPAALAWNQKYSKNITDNLTDEEREEKWIVSYMDQHPDETLWELFTRTLNEDVKNWRNGPHPTEAAADAVVKFTAELLQQFVLMIWAAFKWVVKFPFESRKEWKQVKDLGHELWDGTKIASSLFAENPINGLKTLTGGLFLHILLHPAEFTAESVLLVGAGFHVIHGLIHGIEAVAGSLPPLVGSAIMSVLMFLHALDDPLLILTPIFTSTAHSVQAIKSNAGSLGSCEQNGGFTSSDGTALITLPPATIIPSAPTCSLFPPDLGAPPLTYAKLCLTSDITQVRKIIFGTTKSSDAMSREERLEAYTHVRKFWCCYGQDASSIMPDSVLADVPGRESWEGKSFWKDLGDCQRFFDSKPRPQSGRLVLGL</sequence>
<dbReference type="Proteomes" id="UP000765509">
    <property type="component" value="Unassembled WGS sequence"/>
</dbReference>
<evidence type="ECO:0000256" key="1">
    <source>
        <dbReference type="SAM" id="SignalP"/>
    </source>
</evidence>
<proteinExistence type="predicted"/>
<evidence type="ECO:0000313" key="3">
    <source>
        <dbReference type="Proteomes" id="UP000765509"/>
    </source>
</evidence>
<dbReference type="EMBL" id="AVOT02002518">
    <property type="protein sequence ID" value="MBW0470701.1"/>
    <property type="molecule type" value="Genomic_DNA"/>
</dbReference>
<keyword evidence="1" id="KW-0732">Signal</keyword>
<organism evidence="2 3">
    <name type="scientific">Austropuccinia psidii MF-1</name>
    <dbReference type="NCBI Taxonomy" id="1389203"/>
    <lineage>
        <taxon>Eukaryota</taxon>
        <taxon>Fungi</taxon>
        <taxon>Dikarya</taxon>
        <taxon>Basidiomycota</taxon>
        <taxon>Pucciniomycotina</taxon>
        <taxon>Pucciniomycetes</taxon>
        <taxon>Pucciniales</taxon>
        <taxon>Sphaerophragmiaceae</taxon>
        <taxon>Austropuccinia</taxon>
    </lineage>
</organism>
<evidence type="ECO:0000313" key="2">
    <source>
        <dbReference type="EMBL" id="MBW0470701.1"/>
    </source>
</evidence>
<comment type="caution">
    <text evidence="2">The sequence shown here is derived from an EMBL/GenBank/DDBJ whole genome shotgun (WGS) entry which is preliminary data.</text>
</comment>
<feature type="chain" id="PRO_5040110608" evidence="1">
    <location>
        <begin position="21"/>
        <end position="443"/>
    </location>
</feature>